<dbReference type="SUPFAM" id="SSF109640">
    <property type="entry name" value="KRAB domain (Kruppel-associated box)"/>
    <property type="match status" value="1"/>
</dbReference>
<comment type="subcellular location">
    <subcellularLocation>
        <location evidence="9">Nucleus</location>
    </subcellularLocation>
</comment>
<evidence type="ECO:0000256" key="2">
    <source>
        <dbReference type="ARBA" id="ARBA00022737"/>
    </source>
</evidence>
<sequence>MRRKVKEDRRFGTPMGRVQKSHLPRQGSSNQNREGRSQTKRAPPESAQQHFRNICHNQVPGPLDAARKLHELCFQWLMPETNFEDQILDSLVLEQFLSILPQGMRKWMQKHHPGDVKQTVSLVESLQKEPDAVPDKDLLTFDDIDMHFSETEWRLLDPSQKALYSEEMLNIYQMAASLVRVRTVLPVPLLFINVFPNIPHCVAEKGSLGGL</sequence>
<keyword evidence="7" id="KW-0804">Transcription</keyword>
<keyword evidence="2" id="KW-0677">Repeat</keyword>
<evidence type="ECO:0000256" key="3">
    <source>
        <dbReference type="ARBA" id="ARBA00022771"/>
    </source>
</evidence>
<evidence type="ECO:0000313" key="13">
    <source>
        <dbReference type="EMBL" id="KAH0520156.1"/>
    </source>
</evidence>
<keyword evidence="3" id="KW-0863">Zinc-finger</keyword>
<protein>
    <submittedName>
        <fullName evidence="13">Zinc finger protein 75D</fullName>
    </submittedName>
</protein>
<dbReference type="Gene3D" id="6.10.140.140">
    <property type="match status" value="1"/>
</dbReference>
<proteinExistence type="predicted"/>
<feature type="compositionally biased region" description="Basic and acidic residues" evidence="10">
    <location>
        <begin position="1"/>
        <end position="11"/>
    </location>
</feature>
<dbReference type="PANTHER" id="PTHR45935:SF24">
    <property type="entry name" value="SCAN BOX DOMAIN-CONTAINING PROTEIN"/>
    <property type="match status" value="1"/>
</dbReference>
<dbReference type="InterPro" id="IPR003309">
    <property type="entry name" value="SCAN_dom"/>
</dbReference>
<dbReference type="Gene3D" id="1.10.4020.10">
    <property type="entry name" value="DNA breaking-rejoining enzymes"/>
    <property type="match status" value="1"/>
</dbReference>
<accession>A0A8J6H017</accession>
<comment type="caution">
    <text evidence="13">The sequence shown here is derived from an EMBL/GenBank/DDBJ whole genome shotgun (WGS) entry which is preliminary data.</text>
</comment>
<dbReference type="SMART" id="SM00349">
    <property type="entry name" value="KRAB"/>
    <property type="match status" value="1"/>
</dbReference>
<feature type="region of interest" description="Disordered" evidence="10">
    <location>
        <begin position="1"/>
        <end position="48"/>
    </location>
</feature>
<dbReference type="PROSITE" id="PS50805">
    <property type="entry name" value="KRAB"/>
    <property type="match status" value="1"/>
</dbReference>
<evidence type="ECO:0000259" key="11">
    <source>
        <dbReference type="PROSITE" id="PS50804"/>
    </source>
</evidence>
<dbReference type="CDD" id="cd07765">
    <property type="entry name" value="KRAB_A-box"/>
    <property type="match status" value="1"/>
</dbReference>
<dbReference type="InterPro" id="IPR038269">
    <property type="entry name" value="SCAN_sf"/>
</dbReference>
<dbReference type="InterPro" id="IPR050916">
    <property type="entry name" value="SCAN-C2H2_zinc_finger"/>
</dbReference>
<dbReference type="FunFam" id="1.10.4020.10:FF:000001">
    <property type="entry name" value="zinc finger protein 263 isoform X1"/>
    <property type="match status" value="1"/>
</dbReference>
<dbReference type="GO" id="GO:0006355">
    <property type="term" value="P:regulation of DNA-templated transcription"/>
    <property type="evidence" value="ECO:0007669"/>
    <property type="project" value="InterPro"/>
</dbReference>
<evidence type="ECO:0000256" key="10">
    <source>
        <dbReference type="SAM" id="MobiDB-lite"/>
    </source>
</evidence>
<evidence type="ECO:0000256" key="8">
    <source>
        <dbReference type="ARBA" id="ARBA00023242"/>
    </source>
</evidence>
<dbReference type="InterPro" id="IPR001909">
    <property type="entry name" value="KRAB"/>
</dbReference>
<dbReference type="SMART" id="SM00431">
    <property type="entry name" value="SCAN"/>
    <property type="match status" value="1"/>
</dbReference>
<evidence type="ECO:0000256" key="7">
    <source>
        <dbReference type="ARBA" id="ARBA00023163"/>
    </source>
</evidence>
<dbReference type="Pfam" id="PF02023">
    <property type="entry name" value="SCAN"/>
    <property type="match status" value="1"/>
</dbReference>
<evidence type="ECO:0000256" key="1">
    <source>
        <dbReference type="ARBA" id="ARBA00022723"/>
    </source>
</evidence>
<keyword evidence="5" id="KW-0805">Transcription regulation</keyword>
<dbReference type="GO" id="GO:0008270">
    <property type="term" value="F:zinc ion binding"/>
    <property type="evidence" value="ECO:0007669"/>
    <property type="project" value="UniProtKB-KW"/>
</dbReference>
<keyword evidence="6" id="KW-0238">DNA-binding</keyword>
<dbReference type="AlphaFoldDB" id="A0A8J6H017"/>
<organism evidence="13 14">
    <name type="scientific">Microtus ochrogaster</name>
    <name type="common">Prairie vole</name>
    <dbReference type="NCBI Taxonomy" id="79684"/>
    <lineage>
        <taxon>Eukaryota</taxon>
        <taxon>Metazoa</taxon>
        <taxon>Chordata</taxon>
        <taxon>Craniata</taxon>
        <taxon>Vertebrata</taxon>
        <taxon>Euteleostomi</taxon>
        <taxon>Mammalia</taxon>
        <taxon>Eutheria</taxon>
        <taxon>Euarchontoglires</taxon>
        <taxon>Glires</taxon>
        <taxon>Rodentia</taxon>
        <taxon>Myomorpha</taxon>
        <taxon>Muroidea</taxon>
        <taxon>Cricetidae</taxon>
        <taxon>Arvicolinae</taxon>
        <taxon>Microtus</taxon>
    </lineage>
</organism>
<feature type="domain" description="SCAN box" evidence="11">
    <location>
        <begin position="48"/>
        <end position="129"/>
    </location>
</feature>
<gene>
    <name evidence="13" type="ORF">LTLLF_207715</name>
</gene>
<dbReference type="InterPro" id="IPR036051">
    <property type="entry name" value="KRAB_dom_sf"/>
</dbReference>
<dbReference type="GO" id="GO:0003677">
    <property type="term" value="F:DNA binding"/>
    <property type="evidence" value="ECO:0007669"/>
    <property type="project" value="UniProtKB-KW"/>
</dbReference>
<feature type="domain" description="KRAB" evidence="12">
    <location>
        <begin position="139"/>
        <end position="211"/>
    </location>
</feature>
<keyword evidence="8 9" id="KW-0539">Nucleus</keyword>
<dbReference type="Pfam" id="PF01352">
    <property type="entry name" value="KRAB"/>
    <property type="match status" value="1"/>
</dbReference>
<dbReference type="SUPFAM" id="SSF47353">
    <property type="entry name" value="Retrovirus capsid dimerization domain-like"/>
    <property type="match status" value="1"/>
</dbReference>
<dbReference type="CDD" id="cd07936">
    <property type="entry name" value="SCAN"/>
    <property type="match status" value="1"/>
</dbReference>
<name>A0A8J6H017_MICOH</name>
<evidence type="ECO:0000256" key="6">
    <source>
        <dbReference type="ARBA" id="ARBA00023125"/>
    </source>
</evidence>
<dbReference type="GO" id="GO:0005634">
    <property type="term" value="C:nucleus"/>
    <property type="evidence" value="ECO:0007669"/>
    <property type="project" value="UniProtKB-SubCell"/>
</dbReference>
<evidence type="ECO:0000256" key="4">
    <source>
        <dbReference type="ARBA" id="ARBA00022833"/>
    </source>
</evidence>
<dbReference type="EMBL" id="JAATJU010001200">
    <property type="protein sequence ID" value="KAH0520156.1"/>
    <property type="molecule type" value="Genomic_DNA"/>
</dbReference>
<evidence type="ECO:0000256" key="9">
    <source>
        <dbReference type="PROSITE-ProRule" id="PRU00187"/>
    </source>
</evidence>
<keyword evidence="1" id="KW-0479">Metal-binding</keyword>
<dbReference type="Proteomes" id="UP000710432">
    <property type="component" value="Unassembled WGS sequence"/>
</dbReference>
<dbReference type="PANTHER" id="PTHR45935">
    <property type="entry name" value="PROTEIN ZBED8-RELATED"/>
    <property type="match status" value="1"/>
</dbReference>
<evidence type="ECO:0000259" key="12">
    <source>
        <dbReference type="PROSITE" id="PS50805"/>
    </source>
</evidence>
<evidence type="ECO:0000313" key="14">
    <source>
        <dbReference type="Proteomes" id="UP000710432"/>
    </source>
</evidence>
<evidence type="ECO:0000256" key="5">
    <source>
        <dbReference type="ARBA" id="ARBA00023015"/>
    </source>
</evidence>
<keyword evidence="4" id="KW-0862">Zinc</keyword>
<dbReference type="PROSITE" id="PS50804">
    <property type="entry name" value="SCAN_BOX"/>
    <property type="match status" value="1"/>
</dbReference>
<reference evidence="13" key="1">
    <citation type="submission" date="2020-03" db="EMBL/GenBank/DDBJ databases">
        <title>Studies in the Genomics of Life Span.</title>
        <authorList>
            <person name="Glass D."/>
        </authorList>
    </citation>
    <scope>NUCLEOTIDE SEQUENCE</scope>
    <source>
        <strain evidence="13">LTLLF</strain>
        <tissue evidence="13">Muscle</tissue>
    </source>
</reference>